<dbReference type="GO" id="GO:0009288">
    <property type="term" value="C:bacterial-type flagellum"/>
    <property type="evidence" value="ECO:0007669"/>
    <property type="project" value="InterPro"/>
</dbReference>
<dbReference type="EMBL" id="SNVX01000004">
    <property type="protein sequence ID" value="TDN59423.1"/>
    <property type="molecule type" value="Genomic_DNA"/>
</dbReference>
<dbReference type="GO" id="GO:0044781">
    <property type="term" value="P:bacterial-type flagellum organization"/>
    <property type="evidence" value="ECO:0007669"/>
    <property type="project" value="UniProtKB-KW"/>
</dbReference>
<comment type="similarity">
    <text evidence="3">Belongs to the FliH family.</text>
</comment>
<reference evidence="12 13" key="1">
    <citation type="submission" date="2019-03" db="EMBL/GenBank/DDBJ databases">
        <title>Genomic analyses of the natural microbiome of Caenorhabditis elegans.</title>
        <authorList>
            <person name="Samuel B."/>
        </authorList>
    </citation>
    <scope>NUCLEOTIDE SEQUENCE [LARGE SCALE GENOMIC DNA]</scope>
    <source>
        <strain evidence="12 13">BIGb0156</strain>
    </source>
</reference>
<accession>A0A4R6EN85</accession>
<name>A0A4R6EN85_SCAGO</name>
<evidence type="ECO:0000313" key="13">
    <source>
        <dbReference type="Proteomes" id="UP000295530"/>
    </source>
</evidence>
<evidence type="ECO:0000313" key="12">
    <source>
        <dbReference type="EMBL" id="TDN59423.1"/>
    </source>
</evidence>
<comment type="subcellular location">
    <subcellularLocation>
        <location evidence="2">Cytoplasm</location>
    </subcellularLocation>
</comment>
<keyword evidence="5" id="KW-0813">Transport</keyword>
<dbReference type="GO" id="GO:0003774">
    <property type="term" value="F:cytoskeletal motor activity"/>
    <property type="evidence" value="ECO:0007669"/>
    <property type="project" value="InterPro"/>
</dbReference>
<comment type="caution">
    <text evidence="12">The sequence shown here is derived from an EMBL/GenBank/DDBJ whole genome shotgun (WGS) entry which is preliminary data.</text>
</comment>
<dbReference type="InterPro" id="IPR000563">
    <property type="entry name" value="Flag_FliH"/>
</dbReference>
<evidence type="ECO:0000259" key="11">
    <source>
        <dbReference type="Pfam" id="PF02108"/>
    </source>
</evidence>
<keyword evidence="9" id="KW-1006">Bacterial flagellum protein export</keyword>
<protein>
    <recommendedName>
        <fullName evidence="4">Flagellar assembly protein FliH</fullName>
    </recommendedName>
</protein>
<dbReference type="RefSeq" id="WP_133460872.1">
    <property type="nucleotide sequence ID" value="NZ_SNVX01000004.1"/>
</dbReference>
<gene>
    <name evidence="12" type="ORF">EC847_10424</name>
</gene>
<evidence type="ECO:0000256" key="7">
    <source>
        <dbReference type="ARBA" id="ARBA00022795"/>
    </source>
</evidence>
<keyword evidence="12" id="KW-0966">Cell projection</keyword>
<evidence type="ECO:0000256" key="5">
    <source>
        <dbReference type="ARBA" id="ARBA00022448"/>
    </source>
</evidence>
<evidence type="ECO:0000256" key="9">
    <source>
        <dbReference type="ARBA" id="ARBA00023225"/>
    </source>
</evidence>
<dbReference type="PANTHER" id="PTHR34982:SF1">
    <property type="entry name" value="FLAGELLAR ASSEMBLY PROTEIN FLIH"/>
    <property type="match status" value="1"/>
</dbReference>
<dbReference type="PANTHER" id="PTHR34982">
    <property type="entry name" value="YOP PROTEINS TRANSLOCATION PROTEIN L"/>
    <property type="match status" value="1"/>
</dbReference>
<dbReference type="Pfam" id="PF02108">
    <property type="entry name" value="FliH"/>
    <property type="match status" value="1"/>
</dbReference>
<sequence>MPTFDDNAQPQWRSWQPENLLNETPDSPLPSLDSAQSDDQLKAELARLRQQAEKQGYAQGLSRGQEEGRQQGYEAGQREGREAGLAQGIAQAEQAQQAQLRQAQAWVNNFQQTLENLDSLIPGRLVQLALAAVQQLYGSVSMVDNTALVKQIRTLMKQDALLHGSIQLHVHPDERAQVASALGETLTSVGWELHSDPQLAPGGCRLVSPDVEFDASLETRWQTLCQLSREELSQ</sequence>
<dbReference type="AlphaFoldDB" id="A0A4R6EN85"/>
<dbReference type="GO" id="GO:0015031">
    <property type="term" value="P:protein transport"/>
    <property type="evidence" value="ECO:0007669"/>
    <property type="project" value="UniProtKB-KW"/>
</dbReference>
<feature type="compositionally biased region" description="Polar residues" evidence="10">
    <location>
        <begin position="1"/>
        <end position="25"/>
    </location>
</feature>
<evidence type="ECO:0000256" key="10">
    <source>
        <dbReference type="SAM" id="MobiDB-lite"/>
    </source>
</evidence>
<evidence type="ECO:0000256" key="2">
    <source>
        <dbReference type="ARBA" id="ARBA00004496"/>
    </source>
</evidence>
<feature type="domain" description="Flagellar assembly protein FliH/Type III secretion system HrpE" evidence="11">
    <location>
        <begin position="98"/>
        <end position="224"/>
    </location>
</feature>
<keyword evidence="13" id="KW-1185">Reference proteome</keyword>
<dbReference type="InterPro" id="IPR051472">
    <property type="entry name" value="T3SS_Stator/FliH"/>
</dbReference>
<dbReference type="OrthoDB" id="6415116at2"/>
<evidence type="ECO:0000256" key="4">
    <source>
        <dbReference type="ARBA" id="ARBA00016507"/>
    </source>
</evidence>
<keyword evidence="12" id="KW-0969">Cilium</keyword>
<dbReference type="GO" id="GO:0071973">
    <property type="term" value="P:bacterial-type flagellum-dependent cell motility"/>
    <property type="evidence" value="ECO:0007669"/>
    <property type="project" value="InterPro"/>
</dbReference>
<proteinExistence type="inferred from homology"/>
<keyword evidence="6" id="KW-0963">Cytoplasm</keyword>
<keyword evidence="12" id="KW-0282">Flagellum</keyword>
<evidence type="ECO:0000256" key="1">
    <source>
        <dbReference type="ARBA" id="ARBA00003041"/>
    </source>
</evidence>
<feature type="region of interest" description="Disordered" evidence="10">
    <location>
        <begin position="1"/>
        <end position="89"/>
    </location>
</feature>
<dbReference type="GO" id="GO:0005829">
    <property type="term" value="C:cytosol"/>
    <property type="evidence" value="ECO:0007669"/>
    <property type="project" value="TreeGrafter"/>
</dbReference>
<dbReference type="PRINTS" id="PR01003">
    <property type="entry name" value="FLGFLIH"/>
</dbReference>
<keyword evidence="7" id="KW-1005">Bacterial flagellum biogenesis</keyword>
<feature type="compositionally biased region" description="Basic and acidic residues" evidence="10">
    <location>
        <begin position="39"/>
        <end position="52"/>
    </location>
</feature>
<organism evidence="12 13">
    <name type="scientific">Scandinavium goeteborgense</name>
    <dbReference type="NCBI Taxonomy" id="1851514"/>
    <lineage>
        <taxon>Bacteria</taxon>
        <taxon>Pseudomonadati</taxon>
        <taxon>Pseudomonadota</taxon>
        <taxon>Gammaproteobacteria</taxon>
        <taxon>Enterobacterales</taxon>
        <taxon>Enterobacteriaceae</taxon>
        <taxon>Scandinavium</taxon>
    </lineage>
</organism>
<evidence type="ECO:0000256" key="8">
    <source>
        <dbReference type="ARBA" id="ARBA00022927"/>
    </source>
</evidence>
<comment type="function">
    <text evidence="1">Needed for flagellar regrowth and assembly.</text>
</comment>
<keyword evidence="8" id="KW-0653">Protein transport</keyword>
<evidence type="ECO:0000256" key="6">
    <source>
        <dbReference type="ARBA" id="ARBA00022490"/>
    </source>
</evidence>
<evidence type="ECO:0000256" key="3">
    <source>
        <dbReference type="ARBA" id="ARBA00006602"/>
    </source>
</evidence>
<dbReference type="InterPro" id="IPR018035">
    <property type="entry name" value="Flagellar_FliH/T3SS_HrpE"/>
</dbReference>
<dbReference type="Proteomes" id="UP000295530">
    <property type="component" value="Unassembled WGS sequence"/>
</dbReference>